<dbReference type="Proteomes" id="UP001597221">
    <property type="component" value="Unassembled WGS sequence"/>
</dbReference>
<evidence type="ECO:0000256" key="5">
    <source>
        <dbReference type="ARBA" id="ARBA00023136"/>
    </source>
</evidence>
<feature type="transmembrane region" description="Helical" evidence="6">
    <location>
        <begin position="20"/>
        <end position="49"/>
    </location>
</feature>
<sequence length="282" mass="32168">MKKLIPATIEFYERMEKVDVFGLAAQLAYFFLLSLFPFLLFLVNLVGFFPLDEDMILQLIVDYAPPQVYHLIESNLLTLIHTHNGGLLSIGIIGTLWAASNGVNAVTKALNRAYGIRPKRIFIVYRFLSILLTIGMFLVVIVALLLPVSGRMIGEYFFSFFGSSHEFLQIWETFRWVTSSIIFFIALLALYKLAPHRRVYFRNVVWGALFSTFGFQLVSWVFSFYVSSLRNYSTMYGSLGAVIVLMVWFYLFGIIVLLGGVLNAYLHERTIRKNFNGNGGAK</sequence>
<evidence type="ECO:0000256" key="4">
    <source>
        <dbReference type="ARBA" id="ARBA00022989"/>
    </source>
</evidence>
<keyword evidence="3 6" id="KW-0812">Transmembrane</keyword>
<accession>A0ABW4HL80</accession>
<gene>
    <name evidence="7" type="ORF">ACFSBH_00025</name>
</gene>
<comment type="caution">
    <text evidence="7">The sequence shown here is derived from an EMBL/GenBank/DDBJ whole genome shotgun (WGS) entry which is preliminary data.</text>
</comment>
<feature type="transmembrane region" description="Helical" evidence="6">
    <location>
        <begin position="238"/>
        <end position="266"/>
    </location>
</feature>
<keyword evidence="2" id="KW-1003">Cell membrane</keyword>
<feature type="transmembrane region" description="Helical" evidence="6">
    <location>
        <begin position="86"/>
        <end position="106"/>
    </location>
</feature>
<evidence type="ECO:0000256" key="6">
    <source>
        <dbReference type="SAM" id="Phobius"/>
    </source>
</evidence>
<dbReference type="PANTHER" id="PTHR30213">
    <property type="entry name" value="INNER MEMBRANE PROTEIN YHJD"/>
    <property type="match status" value="1"/>
</dbReference>
<keyword evidence="4 6" id="KW-1133">Transmembrane helix</keyword>
<evidence type="ECO:0000256" key="1">
    <source>
        <dbReference type="ARBA" id="ARBA00004651"/>
    </source>
</evidence>
<proteinExistence type="predicted"/>
<evidence type="ECO:0000313" key="8">
    <source>
        <dbReference type="Proteomes" id="UP001597221"/>
    </source>
</evidence>
<comment type="subcellular location">
    <subcellularLocation>
        <location evidence="1">Cell membrane</location>
        <topology evidence="1">Multi-pass membrane protein</topology>
    </subcellularLocation>
</comment>
<reference evidence="8" key="1">
    <citation type="journal article" date="2019" name="Int. J. Syst. Evol. Microbiol.">
        <title>The Global Catalogue of Microorganisms (GCM) 10K type strain sequencing project: providing services to taxonomists for standard genome sequencing and annotation.</title>
        <authorList>
            <consortium name="The Broad Institute Genomics Platform"/>
            <consortium name="The Broad Institute Genome Sequencing Center for Infectious Disease"/>
            <person name="Wu L."/>
            <person name="Ma J."/>
        </authorList>
    </citation>
    <scope>NUCLEOTIDE SEQUENCE [LARGE SCALE GENOMIC DNA]</scope>
    <source>
        <strain evidence="8">CGMCC 1.12376</strain>
    </source>
</reference>
<dbReference type="InterPro" id="IPR017039">
    <property type="entry name" value="Virul_fac_BrkB"/>
</dbReference>
<name>A0ABW4HL80_9BACI</name>
<keyword evidence="5 6" id="KW-0472">Membrane</keyword>
<dbReference type="NCBIfam" id="TIGR00765">
    <property type="entry name" value="yihY_not_rbn"/>
    <property type="match status" value="1"/>
</dbReference>
<organism evidence="7 8">
    <name type="scientific">Oceanobacillus luteolus</name>
    <dbReference type="NCBI Taxonomy" id="1274358"/>
    <lineage>
        <taxon>Bacteria</taxon>
        <taxon>Bacillati</taxon>
        <taxon>Bacillota</taxon>
        <taxon>Bacilli</taxon>
        <taxon>Bacillales</taxon>
        <taxon>Bacillaceae</taxon>
        <taxon>Oceanobacillus</taxon>
    </lineage>
</organism>
<evidence type="ECO:0000256" key="3">
    <source>
        <dbReference type="ARBA" id="ARBA00022692"/>
    </source>
</evidence>
<dbReference type="PIRSF" id="PIRSF035875">
    <property type="entry name" value="RNase_BN"/>
    <property type="match status" value="1"/>
</dbReference>
<keyword evidence="8" id="KW-1185">Reference proteome</keyword>
<evidence type="ECO:0000256" key="2">
    <source>
        <dbReference type="ARBA" id="ARBA00022475"/>
    </source>
</evidence>
<dbReference type="Pfam" id="PF03631">
    <property type="entry name" value="Virul_fac_BrkB"/>
    <property type="match status" value="1"/>
</dbReference>
<protein>
    <submittedName>
        <fullName evidence="7">YihY/virulence factor BrkB family protein</fullName>
    </submittedName>
</protein>
<feature type="transmembrane region" description="Helical" evidence="6">
    <location>
        <begin position="173"/>
        <end position="191"/>
    </location>
</feature>
<feature type="transmembrane region" description="Helical" evidence="6">
    <location>
        <begin position="127"/>
        <end position="153"/>
    </location>
</feature>
<dbReference type="EMBL" id="JBHUDE010000001">
    <property type="protein sequence ID" value="MFD1606077.1"/>
    <property type="molecule type" value="Genomic_DNA"/>
</dbReference>
<evidence type="ECO:0000313" key="7">
    <source>
        <dbReference type="EMBL" id="MFD1606077.1"/>
    </source>
</evidence>
<dbReference type="PANTHER" id="PTHR30213:SF0">
    <property type="entry name" value="UPF0761 MEMBRANE PROTEIN YIHY"/>
    <property type="match status" value="1"/>
</dbReference>
<feature type="transmembrane region" description="Helical" evidence="6">
    <location>
        <begin position="203"/>
        <end position="226"/>
    </location>
</feature>
<dbReference type="RefSeq" id="WP_379595441.1">
    <property type="nucleotide sequence ID" value="NZ_JAMBON010000003.1"/>
</dbReference>